<evidence type="ECO:0000256" key="1">
    <source>
        <dbReference type="SAM" id="MobiDB-lite"/>
    </source>
</evidence>
<reference evidence="2" key="1">
    <citation type="submission" date="2023-01" db="EMBL/GenBank/DDBJ databases">
        <title>The growth and conidiation of Purpureocillium lavendulum are regulated by nitrogen source and histone H3K14 acetylation.</title>
        <authorList>
            <person name="Tang P."/>
            <person name="Han J."/>
            <person name="Zhang C."/>
            <person name="Tang P."/>
            <person name="Qi F."/>
            <person name="Zhang K."/>
            <person name="Liang L."/>
        </authorList>
    </citation>
    <scope>NUCLEOTIDE SEQUENCE</scope>
    <source>
        <strain evidence="2">YMF1.00683</strain>
    </source>
</reference>
<name>A0AB34FW41_9HYPO</name>
<feature type="region of interest" description="Disordered" evidence="1">
    <location>
        <begin position="202"/>
        <end position="228"/>
    </location>
</feature>
<evidence type="ECO:0000313" key="2">
    <source>
        <dbReference type="EMBL" id="KAJ6442996.1"/>
    </source>
</evidence>
<feature type="region of interest" description="Disordered" evidence="1">
    <location>
        <begin position="60"/>
        <end position="96"/>
    </location>
</feature>
<gene>
    <name evidence="2" type="ORF">O9K51_04175</name>
</gene>
<proteinExistence type="predicted"/>
<evidence type="ECO:0000313" key="3">
    <source>
        <dbReference type="Proteomes" id="UP001163105"/>
    </source>
</evidence>
<keyword evidence="3" id="KW-1185">Reference proteome</keyword>
<dbReference type="Proteomes" id="UP001163105">
    <property type="component" value="Unassembled WGS sequence"/>
</dbReference>
<dbReference type="EMBL" id="JAQHRD010000003">
    <property type="protein sequence ID" value="KAJ6442996.1"/>
    <property type="molecule type" value="Genomic_DNA"/>
</dbReference>
<organism evidence="2 3">
    <name type="scientific">Purpureocillium lavendulum</name>
    <dbReference type="NCBI Taxonomy" id="1247861"/>
    <lineage>
        <taxon>Eukaryota</taxon>
        <taxon>Fungi</taxon>
        <taxon>Dikarya</taxon>
        <taxon>Ascomycota</taxon>
        <taxon>Pezizomycotina</taxon>
        <taxon>Sordariomycetes</taxon>
        <taxon>Hypocreomycetidae</taxon>
        <taxon>Hypocreales</taxon>
        <taxon>Ophiocordycipitaceae</taxon>
        <taxon>Purpureocillium</taxon>
    </lineage>
</organism>
<feature type="region of interest" description="Disordered" evidence="1">
    <location>
        <begin position="1"/>
        <end position="41"/>
    </location>
</feature>
<protein>
    <submittedName>
        <fullName evidence="2">Ankyrin repeat domain protein</fullName>
    </submittedName>
</protein>
<sequence>MVGSSLAHGTMSPDFGQDKATSDWETVAADEDVGRRSYPRRMNPEENIFEVQDLIGHGYRLEGQPKRSTTAPKPADFSPATAAKHGFSAADTGEPSDIRYSNFVNESPDIWTDANSVENFASDGPQTAFGQKQANIAAPDGQGPNGLVASNSITSSSLTVDRFKFDYGQYSVFLRPGAEREVSRALREAGFSDDLSLVASQASANVDDDDQAPVADQQFYDPSAIQST</sequence>
<accession>A0AB34FW41</accession>
<dbReference type="AlphaFoldDB" id="A0AB34FW41"/>
<comment type="caution">
    <text evidence="2">The sequence shown here is derived from an EMBL/GenBank/DDBJ whole genome shotgun (WGS) entry which is preliminary data.</text>
</comment>